<accession>A0A851P593</accession>
<gene>
    <name evidence="3" type="primary">Spert</name>
    <name evidence="3" type="ORF">PENPIL_R06547</name>
</gene>
<evidence type="ECO:0000313" key="3">
    <source>
        <dbReference type="EMBL" id="NXC46225.1"/>
    </source>
</evidence>
<organism evidence="3 4">
    <name type="scientific">Penelope pileata</name>
    <dbReference type="NCBI Taxonomy" id="1118817"/>
    <lineage>
        <taxon>Eukaryota</taxon>
        <taxon>Metazoa</taxon>
        <taxon>Chordata</taxon>
        <taxon>Craniata</taxon>
        <taxon>Vertebrata</taxon>
        <taxon>Euteleostomi</taxon>
        <taxon>Archelosauria</taxon>
        <taxon>Archosauria</taxon>
        <taxon>Dinosauria</taxon>
        <taxon>Saurischia</taxon>
        <taxon>Theropoda</taxon>
        <taxon>Coelurosauria</taxon>
        <taxon>Aves</taxon>
        <taxon>Neognathae</taxon>
        <taxon>Galloanserae</taxon>
        <taxon>Galliformes</taxon>
        <taxon>Cracidae</taxon>
        <taxon>Penelope</taxon>
    </lineage>
</organism>
<dbReference type="PANTHER" id="PTHR21533:SF17">
    <property type="entry name" value="PROTEIN CHIBBY HOMOLOG 3"/>
    <property type="match status" value="1"/>
</dbReference>
<protein>
    <submittedName>
        <fullName evidence="3">SPERT protein</fullName>
    </submittedName>
</protein>
<evidence type="ECO:0000313" key="4">
    <source>
        <dbReference type="Proteomes" id="UP000613066"/>
    </source>
</evidence>
<dbReference type="AlphaFoldDB" id="A0A851P593"/>
<feature type="compositionally biased region" description="Polar residues" evidence="2">
    <location>
        <begin position="183"/>
        <end position="192"/>
    </location>
</feature>
<name>A0A851P593_9GALL</name>
<dbReference type="Proteomes" id="UP000613066">
    <property type="component" value="Unassembled WGS sequence"/>
</dbReference>
<feature type="compositionally biased region" description="Polar residues" evidence="2">
    <location>
        <begin position="216"/>
        <end position="227"/>
    </location>
</feature>
<proteinExistence type="predicted"/>
<comment type="caution">
    <text evidence="3">The sequence shown here is derived from an EMBL/GenBank/DDBJ whole genome shotgun (WGS) entry which is preliminary data.</text>
</comment>
<feature type="coiled-coil region" evidence="1">
    <location>
        <begin position="261"/>
        <end position="302"/>
    </location>
</feature>
<feature type="non-terminal residue" evidence="3">
    <location>
        <position position="327"/>
    </location>
</feature>
<dbReference type="OrthoDB" id="9025135at2759"/>
<dbReference type="PANTHER" id="PTHR21533">
    <property type="entry name" value="LEUCINE-RICH PROTEIN"/>
    <property type="match status" value="1"/>
</dbReference>
<evidence type="ECO:0000256" key="2">
    <source>
        <dbReference type="SAM" id="MobiDB-lite"/>
    </source>
</evidence>
<feature type="non-terminal residue" evidence="3">
    <location>
        <position position="1"/>
    </location>
</feature>
<reference evidence="3" key="1">
    <citation type="submission" date="2019-09" db="EMBL/GenBank/DDBJ databases">
        <title>Bird 10,000 Genomes (B10K) Project - Family phase.</title>
        <authorList>
            <person name="Zhang G."/>
        </authorList>
    </citation>
    <scope>NUCLEOTIDE SEQUENCE</scope>
    <source>
        <strain evidence="3">B10K-DU-001-08</strain>
        <tissue evidence="3">Muscle</tissue>
    </source>
</reference>
<feature type="region of interest" description="Disordered" evidence="2">
    <location>
        <begin position="180"/>
        <end position="231"/>
    </location>
</feature>
<keyword evidence="4" id="KW-1185">Reference proteome</keyword>
<dbReference type="EMBL" id="WBMW01003898">
    <property type="protein sequence ID" value="NXC46225.1"/>
    <property type="molecule type" value="Genomic_DNA"/>
</dbReference>
<evidence type="ECO:0000256" key="1">
    <source>
        <dbReference type="SAM" id="Coils"/>
    </source>
</evidence>
<keyword evidence="1" id="KW-0175">Coiled coil</keyword>
<sequence length="327" mass="37883">AMSAFDLTNQGMQGTKPEMDYVFPRMKVRDETFVFIDGKWVNEMYCQPSFAPQWKLFSKKAQNDWSIWEENRVLWEENQALRIENRMLREENKALQCLQPQNKTVQLVYSDVIQQSLLKDRKLSSLFPERNLGLQVTPSNMALQVVGERHKVLDVFRQQNKTVPSIWQDQQAIIVHEEKRGVSSVQKATTDTVAAGEGNPGPTSQQEHEAKEESTMPAQNDTKSPPSTHDDNEILQALHDLYKILQVFLRENRLPGDTESLHTLHDENKFFQEEYMKLKQQLNAVKNTVSDITTQMEVLEKELIAITFPMYNEAEKKMANEHQLGEM</sequence>